<feature type="compositionally biased region" description="Polar residues" evidence="4">
    <location>
        <begin position="187"/>
        <end position="200"/>
    </location>
</feature>
<sequence length="603" mass="66621">MGENVDVKALTARFRQTGMLAGAGGGPMRLPPPVLERGSQSPADFGGVRSRLPAPSNKPGAGSISPSNGPRFGSAPHGVFPRPPPSHRTSPQEPLRPPFTEEVRLGGPLRQPGERPQVRAMPKPQGCAGARPPQAFHTPPPRMKRSTSDEVAPLLRPLPAVGPRPSKPRRPPFVNLEQFRRSPGTPTPSARLSGRTSEGGNSPLAAIAMGLPRLPLVPNKPAAKPASNHDVDDDQDTYDDIDALPPPPPPPPTQEGFSPSLSRPPDLRSTPLVPVKPSRMTASVSVVADDDEDDQDTYDDIDALPPPPPPPPGQSQDSWTDQHSSQAEEWDDSDESEIYEEVDNQESVPVRADPRKQTKKDMKRQKDQEKKEQREREKKESAIRKKFKLTGKETPLHTARVRVDWQGGRNDLVVYQGDSVEIIRIENNPEGRWLARSMDGTYGYISTKCVDMDYEEVKRRFGSLGNTRPPDRGLYDDVDSPDALGNDDDRFPPPPLEISPDPKMLKKMEKEEKEFRKKFKFDGPIRVLQYMRVDLGANIKKAGGGYLNVARGETVEVLQFTSDKKALCRNAQGKCGYVSMAYLRQEEAEIYDDVDHPGDVYDN</sequence>
<dbReference type="Gene3D" id="2.30.30.40">
    <property type="entry name" value="SH3 Domains"/>
    <property type="match status" value="2"/>
</dbReference>
<keyword evidence="2" id="KW-0597">Phosphoprotein</keyword>
<evidence type="ECO:0000259" key="5">
    <source>
        <dbReference type="PROSITE" id="PS50002"/>
    </source>
</evidence>
<dbReference type="FunFam" id="2.30.30.40:FF:000307">
    <property type="entry name" value="Predicted protein"/>
    <property type="match status" value="1"/>
</dbReference>
<feature type="compositionally biased region" description="Acidic residues" evidence="4">
    <location>
        <begin position="328"/>
        <end position="344"/>
    </location>
</feature>
<dbReference type="PANTHER" id="PTHR16830:SF12">
    <property type="entry name" value="PDZ DOMAIN-CONTAINING PROTEIN"/>
    <property type="match status" value="1"/>
</dbReference>
<dbReference type="Proteomes" id="UP001591681">
    <property type="component" value="Unassembled WGS sequence"/>
</dbReference>
<comment type="caution">
    <text evidence="6">The sequence shown here is derived from an EMBL/GenBank/DDBJ whole genome shotgun (WGS) entry which is preliminary data.</text>
</comment>
<dbReference type="InterPro" id="IPR036028">
    <property type="entry name" value="SH3-like_dom_sf"/>
</dbReference>
<evidence type="ECO:0000256" key="3">
    <source>
        <dbReference type="PROSITE-ProRule" id="PRU00192"/>
    </source>
</evidence>
<feature type="compositionally biased region" description="Pro residues" evidence="4">
    <location>
        <begin position="304"/>
        <end position="313"/>
    </location>
</feature>
<dbReference type="InterPro" id="IPR001452">
    <property type="entry name" value="SH3_domain"/>
</dbReference>
<dbReference type="PROSITE" id="PS50002">
    <property type="entry name" value="SH3"/>
    <property type="match status" value="1"/>
</dbReference>
<keyword evidence="1 3" id="KW-0728">SH3 domain</keyword>
<evidence type="ECO:0000313" key="7">
    <source>
        <dbReference type="Proteomes" id="UP001591681"/>
    </source>
</evidence>
<accession>A0ABD1JTY4</accession>
<feature type="compositionally biased region" description="Low complexity" evidence="4">
    <location>
        <begin position="258"/>
        <end position="272"/>
    </location>
</feature>
<feature type="region of interest" description="Disordered" evidence="4">
    <location>
        <begin position="17"/>
        <end position="391"/>
    </location>
</feature>
<proteinExistence type="predicted"/>
<feature type="domain" description="SH3" evidence="5">
    <location>
        <begin position="394"/>
        <end position="455"/>
    </location>
</feature>
<feature type="region of interest" description="Disordered" evidence="4">
    <location>
        <begin position="462"/>
        <end position="501"/>
    </location>
</feature>
<feature type="compositionally biased region" description="Polar residues" evidence="4">
    <location>
        <begin position="314"/>
        <end position="327"/>
    </location>
</feature>
<evidence type="ECO:0000256" key="1">
    <source>
        <dbReference type="ARBA" id="ARBA00022443"/>
    </source>
</evidence>
<gene>
    <name evidence="6" type="ORF">ACEWY4_014990</name>
</gene>
<dbReference type="Pfam" id="PF14603">
    <property type="entry name" value="hSH3"/>
    <property type="match status" value="2"/>
</dbReference>
<name>A0ABD1JTY4_9TELE</name>
<organism evidence="6 7">
    <name type="scientific">Coilia grayii</name>
    <name type="common">Gray's grenadier anchovy</name>
    <dbReference type="NCBI Taxonomy" id="363190"/>
    <lineage>
        <taxon>Eukaryota</taxon>
        <taxon>Metazoa</taxon>
        <taxon>Chordata</taxon>
        <taxon>Craniata</taxon>
        <taxon>Vertebrata</taxon>
        <taxon>Euteleostomi</taxon>
        <taxon>Actinopterygii</taxon>
        <taxon>Neopterygii</taxon>
        <taxon>Teleostei</taxon>
        <taxon>Clupei</taxon>
        <taxon>Clupeiformes</taxon>
        <taxon>Clupeoidei</taxon>
        <taxon>Engraulidae</taxon>
        <taxon>Coilinae</taxon>
        <taxon>Coilia</taxon>
    </lineage>
</organism>
<protein>
    <recommendedName>
        <fullName evidence="5">SH3 domain-containing protein</fullName>
    </recommendedName>
</protein>
<dbReference type="SUPFAM" id="SSF50044">
    <property type="entry name" value="SH3-domain"/>
    <property type="match status" value="2"/>
</dbReference>
<feature type="compositionally biased region" description="Acidic residues" evidence="4">
    <location>
        <begin position="231"/>
        <end position="242"/>
    </location>
</feature>
<dbReference type="EMBL" id="JBHFQA010000012">
    <property type="protein sequence ID" value="KAL2090302.1"/>
    <property type="molecule type" value="Genomic_DNA"/>
</dbReference>
<dbReference type="InterPro" id="IPR043443">
    <property type="entry name" value="FYB1/2-like"/>
</dbReference>
<feature type="compositionally biased region" description="Acidic residues" evidence="4">
    <location>
        <begin position="288"/>
        <end position="302"/>
    </location>
</feature>
<evidence type="ECO:0000256" key="2">
    <source>
        <dbReference type="ARBA" id="ARBA00022553"/>
    </source>
</evidence>
<dbReference type="PANTHER" id="PTHR16830">
    <property type="entry name" value="SH2 CONTAINING ADAPTOR PRAM-1 RELATED"/>
    <property type="match status" value="1"/>
</dbReference>
<reference evidence="6 7" key="1">
    <citation type="submission" date="2024-09" db="EMBL/GenBank/DDBJ databases">
        <title>A chromosome-level genome assembly of Gray's grenadier anchovy, Coilia grayii.</title>
        <authorList>
            <person name="Fu Z."/>
        </authorList>
    </citation>
    <scope>NUCLEOTIDE SEQUENCE [LARGE SCALE GENOMIC DNA]</scope>
    <source>
        <strain evidence="6">G4</strain>
        <tissue evidence="6">Muscle</tissue>
    </source>
</reference>
<dbReference type="AlphaFoldDB" id="A0ABD1JTY4"/>
<evidence type="ECO:0000256" key="4">
    <source>
        <dbReference type="SAM" id="MobiDB-lite"/>
    </source>
</evidence>
<feature type="compositionally biased region" description="Basic and acidic residues" evidence="4">
    <location>
        <begin position="352"/>
        <end position="383"/>
    </location>
</feature>
<evidence type="ECO:0000313" key="6">
    <source>
        <dbReference type="EMBL" id="KAL2090302.1"/>
    </source>
</evidence>
<keyword evidence="7" id="KW-1185">Reference proteome</keyword>
<feature type="compositionally biased region" description="Pro residues" evidence="4">
    <location>
        <begin position="244"/>
        <end position="253"/>
    </location>
</feature>
<dbReference type="InterPro" id="IPR029294">
    <property type="entry name" value="hSH3"/>
</dbReference>